<proteinExistence type="predicted"/>
<dbReference type="EMBL" id="JAHLQK010000001">
    <property type="protein sequence ID" value="MBU5674892.1"/>
    <property type="molecule type" value="Genomic_DNA"/>
</dbReference>
<dbReference type="SMART" id="SM00471">
    <property type="entry name" value="HDc"/>
    <property type="match status" value="1"/>
</dbReference>
<dbReference type="Pfam" id="PF01336">
    <property type="entry name" value="tRNA_anti-codon"/>
    <property type="match status" value="1"/>
</dbReference>
<feature type="domain" description="HD" evidence="2">
    <location>
        <begin position="167"/>
        <end position="289"/>
    </location>
</feature>
<dbReference type="CDD" id="cd00077">
    <property type="entry name" value="HDc"/>
    <property type="match status" value="1"/>
</dbReference>
<organism evidence="3 4">
    <name type="scientific">Alkaliphilus flagellatus</name>
    <dbReference type="NCBI Taxonomy" id="2841507"/>
    <lineage>
        <taxon>Bacteria</taxon>
        <taxon>Bacillati</taxon>
        <taxon>Bacillota</taxon>
        <taxon>Clostridia</taxon>
        <taxon>Peptostreptococcales</taxon>
        <taxon>Natronincolaceae</taxon>
        <taxon>Alkaliphilus</taxon>
    </lineage>
</organism>
<dbReference type="InterPro" id="IPR006674">
    <property type="entry name" value="HD_domain"/>
</dbReference>
<dbReference type="Proteomes" id="UP000779508">
    <property type="component" value="Unassembled WGS sequence"/>
</dbReference>
<dbReference type="PANTHER" id="PTHR37294">
    <property type="entry name" value="3'-5' EXORIBONUCLEASE YHAM"/>
    <property type="match status" value="1"/>
</dbReference>
<protein>
    <submittedName>
        <fullName evidence="3">HD domain-containing protein</fullName>
    </submittedName>
</protein>
<evidence type="ECO:0000313" key="3">
    <source>
        <dbReference type="EMBL" id="MBU5674892.1"/>
    </source>
</evidence>
<evidence type="ECO:0000259" key="2">
    <source>
        <dbReference type="PROSITE" id="PS51831"/>
    </source>
</evidence>
<dbReference type="InterPro" id="IPR003607">
    <property type="entry name" value="HD/PDEase_dom"/>
</dbReference>
<gene>
    <name evidence="3" type="ORF">KQI88_00490</name>
</gene>
<accession>A0ABS6FXD6</accession>
<dbReference type="InterPro" id="IPR050798">
    <property type="entry name" value="YhaM_exoribonuc/phosphodiest"/>
</dbReference>
<dbReference type="Pfam" id="PF01966">
    <property type="entry name" value="HD"/>
    <property type="match status" value="1"/>
</dbReference>
<reference evidence="3 4" key="1">
    <citation type="submission" date="2021-06" db="EMBL/GenBank/DDBJ databases">
        <authorList>
            <person name="Sun Q."/>
            <person name="Li D."/>
        </authorList>
    </citation>
    <scope>NUCLEOTIDE SEQUENCE [LARGE SCALE GENOMIC DNA]</scope>
    <source>
        <strain evidence="3 4">MSJ-5</strain>
    </source>
</reference>
<dbReference type="PROSITE" id="PS51831">
    <property type="entry name" value="HD"/>
    <property type="match status" value="1"/>
</dbReference>
<comment type="caution">
    <text evidence="3">The sequence shown here is derived from an EMBL/GenBank/DDBJ whole genome shotgun (WGS) entry which is preliminary data.</text>
</comment>
<evidence type="ECO:0000256" key="1">
    <source>
        <dbReference type="ARBA" id="ARBA00022801"/>
    </source>
</evidence>
<dbReference type="InterPro" id="IPR004365">
    <property type="entry name" value="NA-bd_OB_tRNA"/>
</dbReference>
<evidence type="ECO:0000313" key="4">
    <source>
        <dbReference type="Proteomes" id="UP000779508"/>
    </source>
</evidence>
<keyword evidence="1" id="KW-0378">Hydrolase</keyword>
<keyword evidence="4" id="KW-1185">Reference proteome</keyword>
<name>A0ABS6FXD6_9FIRM</name>
<sequence length="324" mass="37185">MSIKQLKDINKNYISQTFEATVLMSDIKVKASKNGKRYADVIIQDSSKAMEVKYWDYEENEEFINSLSPENAINIKAVVGEYQGQIQITIKQIEKANMDNVNIGDLIPTSNWGIDSMKNGLDFFYEKVKSSHMKKLIDRMIFSNDYFKKFSTHPAARQVHHNFYHGLLQHTLEVLKFGYTVATTKKLSERQIERLIVMTMLHDWAKIIEYKALPSVGFTEEGTMLGHIFLGAHTTLNVINEIEDFDQDDKLIILNGILSHHGHLEFGSPVLPKTVEAQILHQADKMSGDIESIMSFMADQENEEDTFTTKLWNMGTDYYKKGIN</sequence>
<dbReference type="RefSeq" id="WP_216414410.1">
    <property type="nucleotide sequence ID" value="NZ_JAHLQK010000001.1"/>
</dbReference>
<dbReference type="PANTHER" id="PTHR37294:SF1">
    <property type="entry name" value="3'-5' EXORIBONUCLEASE YHAM"/>
    <property type="match status" value="1"/>
</dbReference>
<dbReference type="CDD" id="cd04492">
    <property type="entry name" value="YhaM_OBF_like"/>
    <property type="match status" value="1"/>
</dbReference>